<evidence type="ECO:0008006" key="3">
    <source>
        <dbReference type="Google" id="ProtNLM"/>
    </source>
</evidence>
<dbReference type="AlphaFoldDB" id="A0A381P251"/>
<dbReference type="InterPro" id="IPR002397">
    <property type="entry name" value="Cyt_P450_B"/>
</dbReference>
<dbReference type="PROSITE" id="PS00086">
    <property type="entry name" value="CYTOCHROME_P450"/>
    <property type="match status" value="1"/>
</dbReference>
<proteinExistence type="inferred from homology"/>
<dbReference type="PANTHER" id="PTHR46696:SF1">
    <property type="entry name" value="CYTOCHROME P450 YJIB-RELATED"/>
    <property type="match status" value="1"/>
</dbReference>
<evidence type="ECO:0000313" key="2">
    <source>
        <dbReference type="EMBL" id="SUZ61015.1"/>
    </source>
</evidence>
<gene>
    <name evidence="2" type="ORF">METZ01_LOCUS13869</name>
</gene>
<dbReference type="InterPro" id="IPR017972">
    <property type="entry name" value="Cyt_P450_CS"/>
</dbReference>
<dbReference type="Pfam" id="PF00067">
    <property type="entry name" value="p450"/>
    <property type="match status" value="1"/>
</dbReference>
<organism evidence="2">
    <name type="scientific">marine metagenome</name>
    <dbReference type="NCBI Taxonomy" id="408172"/>
    <lineage>
        <taxon>unclassified sequences</taxon>
        <taxon>metagenomes</taxon>
        <taxon>ecological metagenomes</taxon>
    </lineage>
</organism>
<name>A0A381P251_9ZZZZ</name>
<dbReference type="PRINTS" id="PR00359">
    <property type="entry name" value="BP450"/>
</dbReference>
<dbReference type="SUPFAM" id="SSF48264">
    <property type="entry name" value="Cytochrome P450"/>
    <property type="match status" value="1"/>
</dbReference>
<dbReference type="EMBL" id="UINC01000777">
    <property type="protein sequence ID" value="SUZ61015.1"/>
    <property type="molecule type" value="Genomic_DNA"/>
</dbReference>
<accession>A0A381P251</accession>
<sequence>MSSAPTVNVDPAAFWADPYPLLAEMRATAPICFVPELGATLITRRDDIHLCEKNVAVFSSDQPGGLMNVLMGHNMMRKDGDEHRRERFVYYPTISPRKVEQVWSALFEQLADAVLDDFEESGSVDLVPDYATAVSGEALKAVTGLTQVRFQDLNAWSQAMIDGVANYTGNPELESRCHDATAAIDAAISERLPEIKQQSDYSLLSVMTEAGMPEEMVRANIKLTISGGQNEPRDAIAGAIWALLTHPDQLDLALSGEVSWLQVFEEYCRWIAPIGMSPRRVAVEHTYGGVVFEPEERVFFMFGSGNRDEQYFDEPDRFDVTRDTTASLHFGAGPHFCAGAAASRSLVGDVALPKIFERLDNLEIDLGSAPVEFGGWAFRGPLRLPVNWG</sequence>
<dbReference type="GO" id="GO:0016705">
    <property type="term" value="F:oxidoreductase activity, acting on paired donors, with incorporation or reduction of molecular oxygen"/>
    <property type="evidence" value="ECO:0007669"/>
    <property type="project" value="InterPro"/>
</dbReference>
<reference evidence="2" key="1">
    <citation type="submission" date="2018-05" db="EMBL/GenBank/DDBJ databases">
        <authorList>
            <person name="Lanie J.A."/>
            <person name="Ng W.-L."/>
            <person name="Kazmierczak K.M."/>
            <person name="Andrzejewski T.M."/>
            <person name="Davidsen T.M."/>
            <person name="Wayne K.J."/>
            <person name="Tettelin H."/>
            <person name="Glass J.I."/>
            <person name="Rusch D."/>
            <person name="Podicherti R."/>
            <person name="Tsui H.-C.T."/>
            <person name="Winkler M.E."/>
        </authorList>
    </citation>
    <scope>NUCLEOTIDE SEQUENCE</scope>
</reference>
<dbReference type="GO" id="GO:0020037">
    <property type="term" value="F:heme binding"/>
    <property type="evidence" value="ECO:0007669"/>
    <property type="project" value="InterPro"/>
</dbReference>
<protein>
    <recommendedName>
        <fullName evidence="3">Cytochrome P450</fullName>
    </recommendedName>
</protein>
<dbReference type="InterPro" id="IPR036396">
    <property type="entry name" value="Cyt_P450_sf"/>
</dbReference>
<comment type="similarity">
    <text evidence="1">Belongs to the cytochrome P450 family.</text>
</comment>
<dbReference type="GO" id="GO:0004497">
    <property type="term" value="F:monooxygenase activity"/>
    <property type="evidence" value="ECO:0007669"/>
    <property type="project" value="InterPro"/>
</dbReference>
<evidence type="ECO:0000256" key="1">
    <source>
        <dbReference type="ARBA" id="ARBA00010617"/>
    </source>
</evidence>
<dbReference type="Gene3D" id="1.10.630.10">
    <property type="entry name" value="Cytochrome P450"/>
    <property type="match status" value="1"/>
</dbReference>
<dbReference type="GO" id="GO:0005506">
    <property type="term" value="F:iron ion binding"/>
    <property type="evidence" value="ECO:0007669"/>
    <property type="project" value="InterPro"/>
</dbReference>
<dbReference type="PANTHER" id="PTHR46696">
    <property type="entry name" value="P450, PUTATIVE (EUROFUNG)-RELATED"/>
    <property type="match status" value="1"/>
</dbReference>
<dbReference type="InterPro" id="IPR001128">
    <property type="entry name" value="Cyt_P450"/>
</dbReference>